<feature type="transmembrane region" description="Helical" evidence="1">
    <location>
        <begin position="168"/>
        <end position="187"/>
    </location>
</feature>
<feature type="transmembrane region" description="Helical" evidence="1">
    <location>
        <begin position="377"/>
        <end position="397"/>
    </location>
</feature>
<feature type="transmembrane region" description="Helical" evidence="1">
    <location>
        <begin position="345"/>
        <end position="365"/>
    </location>
</feature>
<feature type="transmembrane region" description="Helical" evidence="1">
    <location>
        <begin position="441"/>
        <end position="464"/>
    </location>
</feature>
<comment type="caution">
    <text evidence="2">The sequence shown here is derived from an EMBL/GenBank/DDBJ whole genome shotgun (WGS) entry which is preliminary data.</text>
</comment>
<dbReference type="AlphaFoldDB" id="L9ZI48"/>
<feature type="transmembrane region" description="Helical" evidence="1">
    <location>
        <begin position="409"/>
        <end position="429"/>
    </location>
</feature>
<keyword evidence="3" id="KW-1185">Reference proteome</keyword>
<keyword evidence="1" id="KW-1133">Transmembrane helix</keyword>
<evidence type="ECO:0000313" key="2">
    <source>
        <dbReference type="EMBL" id="ELY84838.1"/>
    </source>
</evidence>
<protein>
    <recommendedName>
        <fullName evidence="4">Glycosyltransferase RgtA/B/C/D-like domain-containing protein</fullName>
    </recommendedName>
</protein>
<evidence type="ECO:0000256" key="1">
    <source>
        <dbReference type="SAM" id="Phobius"/>
    </source>
</evidence>
<proteinExistence type="predicted"/>
<feature type="transmembrane region" description="Helical" evidence="1">
    <location>
        <begin position="280"/>
        <end position="298"/>
    </location>
</feature>
<dbReference type="Proteomes" id="UP000011648">
    <property type="component" value="Unassembled WGS sequence"/>
</dbReference>
<keyword evidence="1" id="KW-0472">Membrane</keyword>
<feature type="transmembrane region" description="Helical" evidence="1">
    <location>
        <begin position="223"/>
        <end position="243"/>
    </location>
</feature>
<organism evidence="2 3">
    <name type="scientific">Natrialba taiwanensis DSM 12281</name>
    <dbReference type="NCBI Taxonomy" id="1230458"/>
    <lineage>
        <taxon>Archaea</taxon>
        <taxon>Methanobacteriati</taxon>
        <taxon>Methanobacteriota</taxon>
        <taxon>Stenosarchaea group</taxon>
        <taxon>Halobacteria</taxon>
        <taxon>Halobacteriales</taxon>
        <taxon>Natrialbaceae</taxon>
        <taxon>Natrialba</taxon>
    </lineage>
</organism>
<dbReference type="RefSeq" id="WP_006827925.1">
    <property type="nucleotide sequence ID" value="NZ_AOIL01000070.1"/>
</dbReference>
<feature type="transmembrane region" description="Helical" evidence="1">
    <location>
        <begin position="68"/>
        <end position="87"/>
    </location>
</feature>
<evidence type="ECO:0008006" key="4">
    <source>
        <dbReference type="Google" id="ProtNLM"/>
    </source>
</evidence>
<dbReference type="OrthoDB" id="137309at2157"/>
<feature type="transmembrane region" description="Helical" evidence="1">
    <location>
        <begin position="42"/>
        <end position="61"/>
    </location>
</feature>
<reference evidence="2 3" key="1">
    <citation type="journal article" date="2014" name="PLoS Genet.">
        <title>Phylogenetically driven sequencing of extremely halophilic archaea reveals strategies for static and dynamic osmo-response.</title>
        <authorList>
            <person name="Becker E.A."/>
            <person name="Seitzer P.M."/>
            <person name="Tritt A."/>
            <person name="Larsen D."/>
            <person name="Krusor M."/>
            <person name="Yao A.I."/>
            <person name="Wu D."/>
            <person name="Madern D."/>
            <person name="Eisen J.A."/>
            <person name="Darling A.E."/>
            <person name="Facciotti M.T."/>
        </authorList>
    </citation>
    <scope>NUCLEOTIDE SEQUENCE [LARGE SCALE GENOMIC DNA]</scope>
    <source>
        <strain evidence="2 3">DSM 12281</strain>
    </source>
</reference>
<dbReference type="PATRIC" id="fig|1230458.4.peg.4413"/>
<dbReference type="EMBL" id="AOIL01000070">
    <property type="protein sequence ID" value="ELY84838.1"/>
    <property type="molecule type" value="Genomic_DNA"/>
</dbReference>
<gene>
    <name evidence="2" type="ORF">C484_21863</name>
</gene>
<feature type="transmembrane region" description="Helical" evidence="1">
    <location>
        <begin position="141"/>
        <end position="161"/>
    </location>
</feature>
<feature type="transmembrane region" description="Helical" evidence="1">
    <location>
        <begin position="249"/>
        <end position="268"/>
    </location>
</feature>
<sequence>MNRSVLNVTYAVGFFALAAGLLVARANPATAYEPSLFTATPTAVWVGFGIALAIALVTALACRGRQQAIGIALGATTVTAIVSLPLIRNYRFAGMGDALTHLGWTRDIVSGNLQPHELFYPGLHSLASVLHFVAGVPIERALLLTVVVLFVPFLVFVPLVVRDISGNGLAVGVAAIVSWMVLPINNIATHMGVHTNSNALFLVPVVLFAFVAYLHRRSTVERLPLGLSPFSALLYLTGIALLLVHPQQMINVVVLVGTVAGVQYLARWRYSDHPMLDHPTAYTHAIVLGVIFAAWALANERFQSALSGLVTGMLSADISGGQTVDQRGASLTEIGGSLGELFVRMFLNAAVIGLLVALFVLVMWLGWTKVDRETSAFVTYFAIALFPLGGIFLLYFVGTPTMAFRQVGFIYVVLTILAGVAIAQGIGGLSRYFTRPGANTVAAVALGACLVLGLGTIYASPLIFSPNQHVTDQQYSGYETSFDHGVDDQPYAGLGYDPYRYDHGIYGLEREAPLTSAGTASGEVDPDEFEAGNYTGAYRGSDYYFAVTEYDVTREIEVYQELHHSEDALSDVSQQPGVNKVVSNEEFELYAVESTNATDGTTV</sequence>
<feature type="transmembrane region" description="Helical" evidence="1">
    <location>
        <begin position="199"/>
        <end position="216"/>
    </location>
</feature>
<keyword evidence="1" id="KW-0812">Transmembrane</keyword>
<accession>L9ZI48</accession>
<evidence type="ECO:0000313" key="3">
    <source>
        <dbReference type="Proteomes" id="UP000011648"/>
    </source>
</evidence>
<name>L9ZI48_9EURY</name>